<evidence type="ECO:0000256" key="11">
    <source>
        <dbReference type="SAM" id="SignalP"/>
    </source>
</evidence>
<comment type="similarity">
    <text evidence="9">Belongs to the early nodulin-like (ENODL) family.</text>
</comment>
<dbReference type="InterPro" id="IPR003245">
    <property type="entry name" value="Phytocyanin_dom"/>
</dbReference>
<gene>
    <name evidence="13" type="ordered locus">AALP_Aa2g249300</name>
</gene>
<dbReference type="InterPro" id="IPR039391">
    <property type="entry name" value="Phytocyanin-like"/>
</dbReference>
<keyword evidence="10" id="KW-1133">Transmembrane helix</keyword>
<accession>A0A087HJT4</accession>
<keyword evidence="6" id="KW-1015">Disulfide bond</keyword>
<dbReference type="Gramene" id="KFK42386">
    <property type="protein sequence ID" value="KFK42386"/>
    <property type="gene ID" value="AALP_AA2G249300"/>
</dbReference>
<evidence type="ECO:0000256" key="8">
    <source>
        <dbReference type="ARBA" id="ARBA00023288"/>
    </source>
</evidence>
<evidence type="ECO:0000256" key="2">
    <source>
        <dbReference type="ARBA" id="ARBA00022475"/>
    </source>
</evidence>
<comment type="subcellular location">
    <subcellularLocation>
        <location evidence="1">Cell membrane</location>
        <topology evidence="1">Lipid-anchor</topology>
        <topology evidence="1">GPI-anchor</topology>
    </subcellularLocation>
</comment>
<dbReference type="SUPFAM" id="SSF49503">
    <property type="entry name" value="Cupredoxins"/>
    <property type="match status" value="1"/>
</dbReference>
<evidence type="ECO:0000313" key="13">
    <source>
        <dbReference type="EMBL" id="KFK42386.1"/>
    </source>
</evidence>
<name>A0A087HJT4_ARAAL</name>
<dbReference type="PANTHER" id="PTHR33021:SF234">
    <property type="entry name" value="EARLY NODULIN-LIKE PROTEIN 7"/>
    <property type="match status" value="1"/>
</dbReference>
<sequence>MMMMRSSYSCSLLLMLALMSSVSMAAQGPRLFMVGDDFGWRVPLPNDTAVYSHWASTNRFHIGDSLSFVYDKDSVMEVDKFGFYHCNASDPITAFDNGNSTLDLDRPGLFYFISGSHPHCTSGQRLIVEVMHVHHHHHNQDIASMSPISSTPSASASPLPPIVASAAFLAIAALVSFLTIAHD</sequence>
<keyword evidence="5 10" id="KW-0472">Membrane</keyword>
<dbReference type="Gene3D" id="2.60.40.420">
    <property type="entry name" value="Cupredoxins - blue copper proteins"/>
    <property type="match status" value="1"/>
</dbReference>
<evidence type="ECO:0000256" key="9">
    <source>
        <dbReference type="ARBA" id="ARBA00035011"/>
    </source>
</evidence>
<dbReference type="InterPro" id="IPR041846">
    <property type="entry name" value="ENL_dom"/>
</dbReference>
<dbReference type="Proteomes" id="UP000029120">
    <property type="component" value="Chromosome 2"/>
</dbReference>
<feature type="domain" description="Phytocyanin" evidence="12">
    <location>
        <begin position="30"/>
        <end position="132"/>
    </location>
</feature>
<dbReference type="OrthoDB" id="1933543at2759"/>
<dbReference type="GO" id="GO:0009055">
    <property type="term" value="F:electron transfer activity"/>
    <property type="evidence" value="ECO:0007669"/>
    <property type="project" value="InterPro"/>
</dbReference>
<dbReference type="CDD" id="cd11019">
    <property type="entry name" value="OsENODL1_like"/>
    <property type="match status" value="1"/>
</dbReference>
<keyword evidence="10" id="KW-0812">Transmembrane</keyword>
<evidence type="ECO:0000256" key="3">
    <source>
        <dbReference type="ARBA" id="ARBA00022622"/>
    </source>
</evidence>
<evidence type="ECO:0000256" key="6">
    <source>
        <dbReference type="ARBA" id="ARBA00023157"/>
    </source>
</evidence>
<proteinExistence type="inferred from homology"/>
<dbReference type="eggNOG" id="ENOG502S0M1">
    <property type="taxonomic scope" value="Eukaryota"/>
</dbReference>
<evidence type="ECO:0000256" key="7">
    <source>
        <dbReference type="ARBA" id="ARBA00023180"/>
    </source>
</evidence>
<dbReference type="InterPro" id="IPR008972">
    <property type="entry name" value="Cupredoxin"/>
</dbReference>
<reference evidence="14" key="1">
    <citation type="journal article" date="2015" name="Nat. Plants">
        <title>Genome expansion of Arabis alpina linked with retrotransposition and reduced symmetric DNA methylation.</title>
        <authorList>
            <person name="Willing E.M."/>
            <person name="Rawat V."/>
            <person name="Mandakova T."/>
            <person name="Maumus F."/>
            <person name="James G.V."/>
            <person name="Nordstroem K.J."/>
            <person name="Becker C."/>
            <person name="Warthmann N."/>
            <person name="Chica C."/>
            <person name="Szarzynska B."/>
            <person name="Zytnicki M."/>
            <person name="Albani M.C."/>
            <person name="Kiefer C."/>
            <person name="Bergonzi S."/>
            <person name="Castaings L."/>
            <person name="Mateos J.L."/>
            <person name="Berns M.C."/>
            <person name="Bujdoso N."/>
            <person name="Piofczyk T."/>
            <person name="de Lorenzo L."/>
            <person name="Barrero-Sicilia C."/>
            <person name="Mateos I."/>
            <person name="Piednoel M."/>
            <person name="Hagmann J."/>
            <person name="Chen-Min-Tao R."/>
            <person name="Iglesias-Fernandez R."/>
            <person name="Schuster S.C."/>
            <person name="Alonso-Blanco C."/>
            <person name="Roudier F."/>
            <person name="Carbonero P."/>
            <person name="Paz-Ares J."/>
            <person name="Davis S.J."/>
            <person name="Pecinka A."/>
            <person name="Quesneville H."/>
            <person name="Colot V."/>
            <person name="Lysak M.A."/>
            <person name="Weigel D."/>
            <person name="Coupland G."/>
            <person name="Schneeberger K."/>
        </authorList>
    </citation>
    <scope>NUCLEOTIDE SEQUENCE [LARGE SCALE GENOMIC DNA]</scope>
    <source>
        <strain evidence="14">cv. Pajares</strain>
    </source>
</reference>
<dbReference type="GO" id="GO:0098552">
    <property type="term" value="C:side of membrane"/>
    <property type="evidence" value="ECO:0007669"/>
    <property type="project" value="UniProtKB-KW"/>
</dbReference>
<dbReference type="EMBL" id="CM002870">
    <property type="protein sequence ID" value="KFK42386.1"/>
    <property type="molecule type" value="Genomic_DNA"/>
</dbReference>
<evidence type="ECO:0000256" key="4">
    <source>
        <dbReference type="ARBA" id="ARBA00022729"/>
    </source>
</evidence>
<evidence type="ECO:0000256" key="10">
    <source>
        <dbReference type="SAM" id="Phobius"/>
    </source>
</evidence>
<keyword evidence="7" id="KW-0325">Glycoprotein</keyword>
<feature type="chain" id="PRO_5001823307" description="Phytocyanin domain-containing protein" evidence="11">
    <location>
        <begin position="26"/>
        <end position="183"/>
    </location>
</feature>
<protein>
    <recommendedName>
        <fullName evidence="12">Phytocyanin domain-containing protein</fullName>
    </recommendedName>
</protein>
<evidence type="ECO:0000256" key="1">
    <source>
        <dbReference type="ARBA" id="ARBA00004609"/>
    </source>
</evidence>
<evidence type="ECO:0000259" key="12">
    <source>
        <dbReference type="PROSITE" id="PS51485"/>
    </source>
</evidence>
<dbReference type="AlphaFoldDB" id="A0A087HJT4"/>
<dbReference type="PROSITE" id="PS51485">
    <property type="entry name" value="PHYTOCYANIN"/>
    <property type="match status" value="1"/>
</dbReference>
<keyword evidence="14" id="KW-1185">Reference proteome</keyword>
<organism evidence="13 14">
    <name type="scientific">Arabis alpina</name>
    <name type="common">Alpine rock-cress</name>
    <dbReference type="NCBI Taxonomy" id="50452"/>
    <lineage>
        <taxon>Eukaryota</taxon>
        <taxon>Viridiplantae</taxon>
        <taxon>Streptophyta</taxon>
        <taxon>Embryophyta</taxon>
        <taxon>Tracheophyta</taxon>
        <taxon>Spermatophyta</taxon>
        <taxon>Magnoliopsida</taxon>
        <taxon>eudicotyledons</taxon>
        <taxon>Gunneridae</taxon>
        <taxon>Pentapetalae</taxon>
        <taxon>rosids</taxon>
        <taxon>malvids</taxon>
        <taxon>Brassicales</taxon>
        <taxon>Brassicaceae</taxon>
        <taxon>Arabideae</taxon>
        <taxon>Arabis</taxon>
    </lineage>
</organism>
<dbReference type="OMA" id="VYSHWAS"/>
<feature type="signal peptide" evidence="11">
    <location>
        <begin position="1"/>
        <end position="25"/>
    </location>
</feature>
<dbReference type="GO" id="GO:0005886">
    <property type="term" value="C:plasma membrane"/>
    <property type="evidence" value="ECO:0007669"/>
    <property type="project" value="UniProtKB-SubCell"/>
</dbReference>
<dbReference type="PANTHER" id="PTHR33021">
    <property type="entry name" value="BLUE COPPER PROTEIN"/>
    <property type="match status" value="1"/>
</dbReference>
<keyword evidence="3" id="KW-0336">GPI-anchor</keyword>
<evidence type="ECO:0000256" key="5">
    <source>
        <dbReference type="ARBA" id="ARBA00023136"/>
    </source>
</evidence>
<evidence type="ECO:0000313" key="14">
    <source>
        <dbReference type="Proteomes" id="UP000029120"/>
    </source>
</evidence>
<keyword evidence="8" id="KW-0449">Lipoprotein</keyword>
<keyword evidence="2" id="KW-1003">Cell membrane</keyword>
<keyword evidence="4 11" id="KW-0732">Signal</keyword>
<feature type="transmembrane region" description="Helical" evidence="10">
    <location>
        <begin position="162"/>
        <end position="181"/>
    </location>
</feature>
<dbReference type="Pfam" id="PF02298">
    <property type="entry name" value="Cu_bind_like"/>
    <property type="match status" value="1"/>
</dbReference>
<dbReference type="FunFam" id="2.60.40.420:FF:000010">
    <property type="entry name" value="Early nodulin-like protein 1"/>
    <property type="match status" value="1"/>
</dbReference>